<comment type="caution">
    <text evidence="3">The sequence shown here is derived from an EMBL/GenBank/DDBJ whole genome shotgun (WGS) entry which is preliminary data.</text>
</comment>
<dbReference type="PANTHER" id="PTHR43763">
    <property type="entry name" value="XAA-PRO AMINOPEPTIDASE 1"/>
    <property type="match status" value="1"/>
</dbReference>
<evidence type="ECO:0000313" key="4">
    <source>
        <dbReference type="Proteomes" id="UP000676336"/>
    </source>
</evidence>
<dbReference type="Pfam" id="PF00557">
    <property type="entry name" value="Peptidase_M24"/>
    <property type="match status" value="1"/>
</dbReference>
<evidence type="ECO:0000259" key="2">
    <source>
        <dbReference type="Pfam" id="PF16188"/>
    </source>
</evidence>
<dbReference type="InterPro" id="IPR036005">
    <property type="entry name" value="Creatinase/aminopeptidase-like"/>
</dbReference>
<gene>
    <name evidence="3" type="ORF">SMN809_LOCUS81294</name>
</gene>
<evidence type="ECO:0000259" key="1">
    <source>
        <dbReference type="Pfam" id="PF00557"/>
    </source>
</evidence>
<feature type="domain" description="Peptidase M24 C-terminal" evidence="2">
    <location>
        <begin position="53"/>
        <end position="115"/>
    </location>
</feature>
<dbReference type="SUPFAM" id="SSF55920">
    <property type="entry name" value="Creatinase/aminopeptidase"/>
    <property type="match status" value="1"/>
</dbReference>
<organism evidence="3 4">
    <name type="scientific">Rotaria magnacalcarata</name>
    <dbReference type="NCBI Taxonomy" id="392030"/>
    <lineage>
        <taxon>Eukaryota</taxon>
        <taxon>Metazoa</taxon>
        <taxon>Spiralia</taxon>
        <taxon>Gnathifera</taxon>
        <taxon>Rotifera</taxon>
        <taxon>Eurotatoria</taxon>
        <taxon>Bdelloidea</taxon>
        <taxon>Philodinida</taxon>
        <taxon>Philodinidae</taxon>
        <taxon>Rotaria</taxon>
    </lineage>
</organism>
<dbReference type="InterPro" id="IPR000994">
    <property type="entry name" value="Pept_M24"/>
</dbReference>
<proteinExistence type="predicted"/>
<protein>
    <submittedName>
        <fullName evidence="3">Uncharacterized protein</fullName>
    </submittedName>
</protein>
<dbReference type="PANTHER" id="PTHR43763:SF6">
    <property type="entry name" value="XAA-PRO AMINOPEPTIDASE 1"/>
    <property type="match status" value="1"/>
</dbReference>
<dbReference type="AlphaFoldDB" id="A0A8S3JM20"/>
<sequence>MGYSSSDIPLTDGMVFSDEPGFYLPGNFGIRLETDIVVKNYTLPNNYVNSATQFLHFEILTMVPFERNLIICKMLTEAQKDWLNWYHREVKSKLESTKRLNQDELRYLAEKTQEIKC</sequence>
<dbReference type="Proteomes" id="UP000676336">
    <property type="component" value="Unassembled WGS sequence"/>
</dbReference>
<accession>A0A8S3JM20</accession>
<name>A0A8S3JM20_9BILA</name>
<dbReference type="Pfam" id="PF16188">
    <property type="entry name" value="Peptidase_M24_C"/>
    <property type="match status" value="1"/>
</dbReference>
<feature type="domain" description="Peptidase M24" evidence="1">
    <location>
        <begin position="5"/>
        <end position="39"/>
    </location>
</feature>
<dbReference type="InterPro" id="IPR032416">
    <property type="entry name" value="Peptidase_M24_C"/>
</dbReference>
<dbReference type="InterPro" id="IPR050422">
    <property type="entry name" value="X-Pro_aminopeptidase_P"/>
</dbReference>
<evidence type="ECO:0000313" key="3">
    <source>
        <dbReference type="EMBL" id="CAF5219165.1"/>
    </source>
</evidence>
<reference evidence="3" key="1">
    <citation type="submission" date="2021-02" db="EMBL/GenBank/DDBJ databases">
        <authorList>
            <person name="Nowell W R."/>
        </authorList>
    </citation>
    <scope>NUCLEOTIDE SEQUENCE</scope>
</reference>
<dbReference type="Gene3D" id="3.90.230.10">
    <property type="entry name" value="Creatinase/methionine aminopeptidase superfamily"/>
    <property type="match status" value="1"/>
</dbReference>
<dbReference type="EMBL" id="CAJOBI010347834">
    <property type="protein sequence ID" value="CAF5219165.1"/>
    <property type="molecule type" value="Genomic_DNA"/>
</dbReference>